<keyword evidence="2" id="KW-1003">Cell membrane</keyword>
<evidence type="ECO:0000256" key="4">
    <source>
        <dbReference type="ARBA" id="ARBA00022989"/>
    </source>
</evidence>
<keyword evidence="4 6" id="KW-1133">Transmembrane helix</keyword>
<evidence type="ECO:0008006" key="9">
    <source>
        <dbReference type="Google" id="ProtNLM"/>
    </source>
</evidence>
<proteinExistence type="predicted"/>
<feature type="transmembrane region" description="Helical" evidence="6">
    <location>
        <begin position="423"/>
        <end position="443"/>
    </location>
</feature>
<dbReference type="InterPro" id="IPR050833">
    <property type="entry name" value="Poly_Biosynth_Transport"/>
</dbReference>
<accession>A0A3L9MD01</accession>
<sequence length="493" mass="55913">MGKETNNTIQTFWVILGNFSAFSFVMISSMLLSRYFNKEDYGTYKQVMYVYSTLLVVFTLGLPRAYGYFLPRVSKEEAKDVIDKINYILMGMGLLMSSTLFFGSDLIAGFLNNSNLGISIKYFSLVPLFLLPTLGLEGILSTYKKTFLLAIYQVVTQMFVLLFVVLPVLLLKGDVNSAIIGFTIASFIKFILALYLKYNPVKEYNKTKSSITFKNVFTYTLPLMGASIWGIIISSSDQFFISRYFGNEVFADFANGSLEIPFVGMIISSTATILLPVFSKQAKENTIESKKIMIDTWRSVLTKTIKLIYPIVVFCFCFADVIMVFLYGDKYVTSGLYFQIKVIINFFSIAAYGPLLMAVGGQKYYYNVFMYGALLLIFLEWLSIVIFNSPKAILIVSVICFIGRTFCMLFYVSNYFKIKLVDLLPLGLILKILLPAFIFLYPIRIGLENFGLNNLLLLSISGVLYLIIFGIWSVVAKLDYAVIFQPLINKIKR</sequence>
<dbReference type="OrthoDB" id="1223436at2"/>
<dbReference type="Proteomes" id="UP000275348">
    <property type="component" value="Unassembled WGS sequence"/>
</dbReference>
<protein>
    <recommendedName>
        <fullName evidence="9">Polysaccharide biosynthesis protein</fullName>
    </recommendedName>
</protein>
<feature type="transmembrane region" description="Helical" evidence="6">
    <location>
        <begin position="216"/>
        <end position="240"/>
    </location>
</feature>
<feature type="transmembrane region" description="Helical" evidence="6">
    <location>
        <begin position="147"/>
        <end position="171"/>
    </location>
</feature>
<feature type="transmembrane region" description="Helical" evidence="6">
    <location>
        <begin position="307"/>
        <end position="328"/>
    </location>
</feature>
<name>A0A3L9MD01_9FLAO</name>
<evidence type="ECO:0000256" key="1">
    <source>
        <dbReference type="ARBA" id="ARBA00004651"/>
    </source>
</evidence>
<evidence type="ECO:0000256" key="3">
    <source>
        <dbReference type="ARBA" id="ARBA00022692"/>
    </source>
</evidence>
<dbReference type="Pfam" id="PF01943">
    <property type="entry name" value="Polysacc_synt"/>
    <property type="match status" value="1"/>
</dbReference>
<dbReference type="InterPro" id="IPR002797">
    <property type="entry name" value="Polysacc_synth"/>
</dbReference>
<keyword evidence="8" id="KW-1185">Reference proteome</keyword>
<reference evidence="7 8" key="1">
    <citation type="submission" date="2018-10" db="EMBL/GenBank/DDBJ databases">
        <authorList>
            <person name="Chen X."/>
        </authorList>
    </citation>
    <scope>NUCLEOTIDE SEQUENCE [LARGE SCALE GENOMIC DNA]</scope>
    <source>
        <strain evidence="7 8">YIM 102668</strain>
    </source>
</reference>
<feature type="transmembrane region" description="Helical" evidence="6">
    <location>
        <begin position="260"/>
        <end position="278"/>
    </location>
</feature>
<dbReference type="EMBL" id="RDOJ01000007">
    <property type="protein sequence ID" value="RLZ10553.1"/>
    <property type="molecule type" value="Genomic_DNA"/>
</dbReference>
<dbReference type="AlphaFoldDB" id="A0A3L9MD01"/>
<dbReference type="PANTHER" id="PTHR30250:SF11">
    <property type="entry name" value="O-ANTIGEN TRANSPORTER-RELATED"/>
    <property type="match status" value="1"/>
</dbReference>
<dbReference type="RefSeq" id="WP_121934499.1">
    <property type="nucleotide sequence ID" value="NZ_RDOJ01000007.1"/>
</dbReference>
<evidence type="ECO:0000313" key="8">
    <source>
        <dbReference type="Proteomes" id="UP000275348"/>
    </source>
</evidence>
<feature type="transmembrane region" description="Helical" evidence="6">
    <location>
        <begin position="455"/>
        <end position="475"/>
    </location>
</feature>
<feature type="transmembrane region" description="Helical" evidence="6">
    <location>
        <begin position="392"/>
        <end position="411"/>
    </location>
</feature>
<feature type="transmembrane region" description="Helical" evidence="6">
    <location>
        <begin position="12"/>
        <end position="36"/>
    </location>
</feature>
<feature type="transmembrane region" description="Helical" evidence="6">
    <location>
        <begin position="334"/>
        <end position="352"/>
    </location>
</feature>
<feature type="transmembrane region" description="Helical" evidence="6">
    <location>
        <begin position="48"/>
        <end position="66"/>
    </location>
</feature>
<feature type="transmembrane region" description="Helical" evidence="6">
    <location>
        <begin position="87"/>
        <end position="110"/>
    </location>
</feature>
<organism evidence="7 8">
    <name type="scientific">Faecalibacter macacae</name>
    <dbReference type="NCBI Taxonomy" id="1859289"/>
    <lineage>
        <taxon>Bacteria</taxon>
        <taxon>Pseudomonadati</taxon>
        <taxon>Bacteroidota</taxon>
        <taxon>Flavobacteriia</taxon>
        <taxon>Flavobacteriales</taxon>
        <taxon>Weeksellaceae</taxon>
        <taxon>Faecalibacter</taxon>
    </lineage>
</organism>
<evidence type="ECO:0000256" key="2">
    <source>
        <dbReference type="ARBA" id="ARBA00022475"/>
    </source>
</evidence>
<comment type="caution">
    <text evidence="7">The sequence shown here is derived from an EMBL/GenBank/DDBJ whole genome shotgun (WGS) entry which is preliminary data.</text>
</comment>
<evidence type="ECO:0000313" key="7">
    <source>
        <dbReference type="EMBL" id="RLZ10553.1"/>
    </source>
</evidence>
<feature type="transmembrane region" description="Helical" evidence="6">
    <location>
        <begin position="177"/>
        <end position="196"/>
    </location>
</feature>
<gene>
    <name evidence="7" type="ORF">EAH69_07115</name>
</gene>
<feature type="transmembrane region" description="Helical" evidence="6">
    <location>
        <begin position="364"/>
        <end position="386"/>
    </location>
</feature>
<comment type="subcellular location">
    <subcellularLocation>
        <location evidence="1">Cell membrane</location>
        <topology evidence="1">Multi-pass membrane protein</topology>
    </subcellularLocation>
</comment>
<keyword evidence="5 6" id="KW-0472">Membrane</keyword>
<dbReference type="PANTHER" id="PTHR30250">
    <property type="entry name" value="PST FAMILY PREDICTED COLANIC ACID TRANSPORTER"/>
    <property type="match status" value="1"/>
</dbReference>
<dbReference type="GO" id="GO:0005886">
    <property type="term" value="C:plasma membrane"/>
    <property type="evidence" value="ECO:0007669"/>
    <property type="project" value="UniProtKB-SubCell"/>
</dbReference>
<evidence type="ECO:0000256" key="6">
    <source>
        <dbReference type="SAM" id="Phobius"/>
    </source>
</evidence>
<evidence type="ECO:0000256" key="5">
    <source>
        <dbReference type="ARBA" id="ARBA00023136"/>
    </source>
</evidence>
<keyword evidence="3 6" id="KW-0812">Transmembrane</keyword>
<feature type="transmembrane region" description="Helical" evidence="6">
    <location>
        <begin position="122"/>
        <end position="140"/>
    </location>
</feature>